<keyword evidence="3 6" id="KW-0464">Manganese</keyword>
<dbReference type="Proteomes" id="UP001500596">
    <property type="component" value="Unassembled WGS sequence"/>
</dbReference>
<keyword evidence="8" id="KW-1185">Reference proteome</keyword>
<comment type="function">
    <text evidence="6">Catalyzes the reversible cleavage of pseudouridine 5'-phosphate (PsiMP) to ribose 5-phosphate and uracil. Functions biologically in the cleavage direction, as part of a pseudouridine degradation pathway.</text>
</comment>
<evidence type="ECO:0000313" key="7">
    <source>
        <dbReference type="EMBL" id="GAA1661818.1"/>
    </source>
</evidence>
<comment type="caution">
    <text evidence="7">The sequence shown here is derived from an EMBL/GenBank/DDBJ whole genome shotgun (WGS) entry which is preliminary data.</text>
</comment>
<organism evidence="7 8">
    <name type="scientific">Microbacterium lacus</name>
    <dbReference type="NCBI Taxonomy" id="415217"/>
    <lineage>
        <taxon>Bacteria</taxon>
        <taxon>Bacillati</taxon>
        <taxon>Actinomycetota</taxon>
        <taxon>Actinomycetes</taxon>
        <taxon>Micrococcales</taxon>
        <taxon>Microbacteriaceae</taxon>
        <taxon>Microbacterium</taxon>
    </lineage>
</organism>
<dbReference type="PANTHER" id="PTHR42909:SF1">
    <property type="entry name" value="CARBOHYDRATE KINASE PFKB DOMAIN-CONTAINING PROTEIN"/>
    <property type="match status" value="1"/>
</dbReference>
<sequence>MSTAHASAIVVSDEIAEATAAGRPVVALESTIFTHGLPRPINEEVALEAEDIVRQEGAVPATIGIVAGTAVVGLSNEQIHQLSNETEVVKVSQRDLAVVAAKRLSGGTTVAATAFLAHHAGIRVFSTGGLGGVHQGASETFDESADLTTLAGVPIVIVSAGVKSILDIPATLERLETLNITVLGFGTNAYPGFYVTESGSWIEYAVDAPEEVAAVLRAQVDFGLSSAVLVANPISREKQLDPDEHARVIGEAWARAAAGGIAGNATTPFLLDYIQRATKGESLRVNIDVYRSNARLGAQIARAAALS</sequence>
<evidence type="ECO:0000256" key="4">
    <source>
        <dbReference type="ARBA" id="ARBA00023239"/>
    </source>
</evidence>
<keyword evidence="2 6" id="KW-0378">Hydrolase</keyword>
<dbReference type="GO" id="GO:0016798">
    <property type="term" value="F:hydrolase activity, acting on glycosyl bonds"/>
    <property type="evidence" value="ECO:0007669"/>
    <property type="project" value="UniProtKB-KW"/>
</dbReference>
<dbReference type="EMBL" id="BAAAPK010000001">
    <property type="protein sequence ID" value="GAA1661818.1"/>
    <property type="molecule type" value="Genomic_DNA"/>
</dbReference>
<evidence type="ECO:0000313" key="8">
    <source>
        <dbReference type="Proteomes" id="UP001500596"/>
    </source>
</evidence>
<protein>
    <recommendedName>
        <fullName evidence="6">Pseudouridine-5'-phosphate glycosidase</fullName>
        <shortName evidence="6">PsiMP glycosidase</shortName>
        <ecNumber evidence="6">4.2.1.70</ecNumber>
    </recommendedName>
</protein>
<keyword evidence="1 6" id="KW-0479">Metal-binding</keyword>
<dbReference type="Gene3D" id="3.40.1790.10">
    <property type="entry name" value="Indigoidine synthase domain"/>
    <property type="match status" value="1"/>
</dbReference>
<evidence type="ECO:0000256" key="2">
    <source>
        <dbReference type="ARBA" id="ARBA00022801"/>
    </source>
</evidence>
<feature type="binding site" evidence="6">
    <location>
        <position position="142"/>
    </location>
    <ligand>
        <name>Mn(2+)</name>
        <dbReference type="ChEBI" id="CHEBI:29035"/>
    </ligand>
</feature>
<gene>
    <name evidence="6" type="primary">psuG</name>
    <name evidence="7" type="ORF">GCM10009807_01940</name>
</gene>
<evidence type="ECO:0000256" key="3">
    <source>
        <dbReference type="ARBA" id="ARBA00023211"/>
    </source>
</evidence>
<dbReference type="Pfam" id="PF04227">
    <property type="entry name" value="Indigoidine_A"/>
    <property type="match status" value="1"/>
</dbReference>
<dbReference type="HAMAP" id="MF_01876">
    <property type="entry name" value="PsiMP_glycosidase"/>
    <property type="match status" value="1"/>
</dbReference>
<dbReference type="SUPFAM" id="SSF110581">
    <property type="entry name" value="Indigoidine synthase A-like"/>
    <property type="match status" value="1"/>
</dbReference>
<keyword evidence="5 6" id="KW-0326">Glycosidase</keyword>
<evidence type="ECO:0000256" key="6">
    <source>
        <dbReference type="HAMAP-Rule" id="MF_01876"/>
    </source>
</evidence>
<evidence type="ECO:0000256" key="1">
    <source>
        <dbReference type="ARBA" id="ARBA00022723"/>
    </source>
</evidence>
<feature type="binding site" evidence="6">
    <location>
        <position position="110"/>
    </location>
    <ligand>
        <name>substrate</name>
    </ligand>
</feature>
<name>A0ABP4RXR9_9MICO</name>
<evidence type="ECO:0000256" key="5">
    <source>
        <dbReference type="ARBA" id="ARBA00023295"/>
    </source>
</evidence>
<feature type="binding site" evidence="6">
    <location>
        <begin position="144"/>
        <end position="146"/>
    </location>
    <ligand>
        <name>substrate</name>
    </ligand>
</feature>
<comment type="cofactor">
    <cofactor evidence="6">
        <name>Mn(2+)</name>
        <dbReference type="ChEBI" id="CHEBI:29035"/>
    </cofactor>
    <text evidence="6">Binds 1 Mn(2+) ion per subunit.</text>
</comment>
<comment type="catalytic activity">
    <reaction evidence="6">
        <text>D-ribose 5-phosphate + uracil = psi-UMP + H2O</text>
        <dbReference type="Rhea" id="RHEA:18337"/>
        <dbReference type="ChEBI" id="CHEBI:15377"/>
        <dbReference type="ChEBI" id="CHEBI:17568"/>
        <dbReference type="ChEBI" id="CHEBI:58380"/>
        <dbReference type="ChEBI" id="CHEBI:78346"/>
        <dbReference type="EC" id="4.2.1.70"/>
    </reaction>
</comment>
<comment type="similarity">
    <text evidence="6">Belongs to the pseudouridine-5'-phosphate glycosidase family.</text>
</comment>
<feature type="active site" description="Proton donor" evidence="6">
    <location>
        <position position="29"/>
    </location>
</feature>
<dbReference type="RefSeq" id="WP_344050676.1">
    <property type="nucleotide sequence ID" value="NZ_BAAAPK010000001.1"/>
</dbReference>
<proteinExistence type="inferred from homology"/>
<keyword evidence="4 6" id="KW-0456">Lyase</keyword>
<reference evidence="8" key="1">
    <citation type="journal article" date="2019" name="Int. J. Syst. Evol. Microbiol.">
        <title>The Global Catalogue of Microorganisms (GCM) 10K type strain sequencing project: providing services to taxonomists for standard genome sequencing and annotation.</title>
        <authorList>
            <consortium name="The Broad Institute Genomics Platform"/>
            <consortium name="The Broad Institute Genome Sequencing Center for Infectious Disease"/>
            <person name="Wu L."/>
            <person name="Ma J."/>
        </authorList>
    </citation>
    <scope>NUCLEOTIDE SEQUENCE [LARGE SCALE GENOMIC DNA]</scope>
    <source>
        <strain evidence="8">JCM 15575</strain>
    </source>
</reference>
<dbReference type="InterPro" id="IPR022830">
    <property type="entry name" value="Indigdn_synthA-like"/>
</dbReference>
<dbReference type="PANTHER" id="PTHR42909">
    <property type="entry name" value="ZGC:136858"/>
    <property type="match status" value="1"/>
</dbReference>
<accession>A0ABP4RXR9</accession>
<feature type="binding site" evidence="6">
    <location>
        <position position="90"/>
    </location>
    <ligand>
        <name>substrate</name>
    </ligand>
</feature>
<dbReference type="EC" id="4.2.1.70" evidence="6"/>
<dbReference type="InterPro" id="IPR007342">
    <property type="entry name" value="PsuG"/>
</dbReference>
<feature type="active site" description="Nucleophile" evidence="6">
    <location>
        <position position="163"/>
    </location>
</feature>
<comment type="subunit">
    <text evidence="6">Homotrimer.</text>
</comment>